<evidence type="ECO:0000256" key="1">
    <source>
        <dbReference type="ARBA" id="ARBA00023015"/>
    </source>
</evidence>
<evidence type="ECO:0000256" key="3">
    <source>
        <dbReference type="ARBA" id="ARBA00023163"/>
    </source>
</evidence>
<dbReference type="GO" id="GO:0003677">
    <property type="term" value="F:DNA binding"/>
    <property type="evidence" value="ECO:0007669"/>
    <property type="project" value="UniProtKB-KW"/>
</dbReference>
<evidence type="ECO:0000313" key="5">
    <source>
        <dbReference type="EMBL" id="SEN72500.1"/>
    </source>
</evidence>
<dbReference type="PANTHER" id="PTHR43537:SF24">
    <property type="entry name" value="GLUCONATE OPERON TRANSCRIPTIONAL REPRESSOR"/>
    <property type="match status" value="1"/>
</dbReference>
<keyword evidence="3" id="KW-0804">Transcription</keyword>
<dbReference type="PANTHER" id="PTHR43537">
    <property type="entry name" value="TRANSCRIPTIONAL REGULATOR, GNTR FAMILY"/>
    <property type="match status" value="1"/>
</dbReference>
<dbReference type="InterPro" id="IPR000524">
    <property type="entry name" value="Tscrpt_reg_HTH_GntR"/>
</dbReference>
<dbReference type="PROSITE" id="PS50949">
    <property type="entry name" value="HTH_GNTR"/>
    <property type="match status" value="1"/>
</dbReference>
<dbReference type="RefSeq" id="WP_091301978.1">
    <property type="nucleotide sequence ID" value="NZ_FOCE01000007.1"/>
</dbReference>
<dbReference type="EMBL" id="FOCE01000007">
    <property type="protein sequence ID" value="SEN72500.1"/>
    <property type="molecule type" value="Genomic_DNA"/>
</dbReference>
<dbReference type="InterPro" id="IPR011711">
    <property type="entry name" value="GntR_C"/>
</dbReference>
<evidence type="ECO:0000256" key="2">
    <source>
        <dbReference type="ARBA" id="ARBA00023125"/>
    </source>
</evidence>
<keyword evidence="1" id="KW-0805">Transcription regulation</keyword>
<organism evidence="5 6">
    <name type="scientific">Gemmobacter aquatilis</name>
    <dbReference type="NCBI Taxonomy" id="933059"/>
    <lineage>
        <taxon>Bacteria</taxon>
        <taxon>Pseudomonadati</taxon>
        <taxon>Pseudomonadota</taxon>
        <taxon>Alphaproteobacteria</taxon>
        <taxon>Rhodobacterales</taxon>
        <taxon>Paracoccaceae</taxon>
        <taxon>Gemmobacter</taxon>
    </lineage>
</organism>
<evidence type="ECO:0000313" key="6">
    <source>
        <dbReference type="Proteomes" id="UP000198761"/>
    </source>
</evidence>
<dbReference type="SMART" id="SM00895">
    <property type="entry name" value="FCD"/>
    <property type="match status" value="1"/>
</dbReference>
<dbReference type="InterPro" id="IPR008920">
    <property type="entry name" value="TF_FadR/GntR_C"/>
</dbReference>
<dbReference type="OrthoDB" id="5450856at2"/>
<accession>A0A1H8IUP8</accession>
<dbReference type="Gene3D" id="1.10.10.10">
    <property type="entry name" value="Winged helix-like DNA-binding domain superfamily/Winged helix DNA-binding domain"/>
    <property type="match status" value="1"/>
</dbReference>
<dbReference type="SUPFAM" id="SSF46785">
    <property type="entry name" value="Winged helix' DNA-binding domain"/>
    <property type="match status" value="1"/>
</dbReference>
<dbReference type="InterPro" id="IPR036390">
    <property type="entry name" value="WH_DNA-bd_sf"/>
</dbReference>
<dbReference type="GO" id="GO:0003700">
    <property type="term" value="F:DNA-binding transcription factor activity"/>
    <property type="evidence" value="ECO:0007669"/>
    <property type="project" value="InterPro"/>
</dbReference>
<dbReference type="Pfam" id="PF07729">
    <property type="entry name" value="FCD"/>
    <property type="match status" value="1"/>
</dbReference>
<dbReference type="InterPro" id="IPR036388">
    <property type="entry name" value="WH-like_DNA-bd_sf"/>
</dbReference>
<dbReference type="SMART" id="SM00345">
    <property type="entry name" value="HTH_GNTR"/>
    <property type="match status" value="1"/>
</dbReference>
<keyword evidence="6" id="KW-1185">Reference proteome</keyword>
<dbReference type="Gene3D" id="1.20.120.530">
    <property type="entry name" value="GntR ligand-binding domain-like"/>
    <property type="match status" value="1"/>
</dbReference>
<gene>
    <name evidence="5" type="ORF">SAMN04488103_10752</name>
</gene>
<dbReference type="CDD" id="cd07377">
    <property type="entry name" value="WHTH_GntR"/>
    <property type="match status" value="1"/>
</dbReference>
<keyword evidence="2 5" id="KW-0238">DNA-binding</keyword>
<dbReference type="STRING" id="933059.SAMN04488103_10752"/>
<name>A0A1H8IUP8_9RHOB</name>
<protein>
    <submittedName>
        <fullName evidence="5">DNA-binding transcriptional regulator, GntR family</fullName>
    </submittedName>
</protein>
<reference evidence="5 6" key="1">
    <citation type="submission" date="2016-10" db="EMBL/GenBank/DDBJ databases">
        <authorList>
            <person name="de Groot N.N."/>
        </authorList>
    </citation>
    <scope>NUCLEOTIDE SEQUENCE [LARGE SCALE GENOMIC DNA]</scope>
    <source>
        <strain evidence="5 6">DSM 3857</strain>
    </source>
</reference>
<evidence type="ECO:0000259" key="4">
    <source>
        <dbReference type="PROSITE" id="PS50949"/>
    </source>
</evidence>
<feature type="domain" description="HTH gntR-type" evidence="4">
    <location>
        <begin position="1"/>
        <end position="67"/>
    </location>
</feature>
<dbReference type="AlphaFoldDB" id="A0A1H8IUP8"/>
<dbReference type="Pfam" id="PF00392">
    <property type="entry name" value="GntR"/>
    <property type="match status" value="1"/>
</dbReference>
<dbReference type="Proteomes" id="UP000198761">
    <property type="component" value="Unassembled WGS sequence"/>
</dbReference>
<sequence length="206" mass="22528">MTAPQIATTLRADILAGRITPGEALQQEDLAARFGVSRIPVRDALQQLAAARLVEVVPGRGARVVRLTRDELAEVFELRRLLECNALRRATTRAKAADHEAVDHARQQSDLEAGRPGWQAGDWAFHAALYAAANHPRQIAMIAELRDTCQMHIAAYDRLSDDTPRWLADHQAISAAFCAGDADAAASRLAKHIMAARDRLLTLLAD</sequence>
<dbReference type="SUPFAM" id="SSF48008">
    <property type="entry name" value="GntR ligand-binding domain-like"/>
    <property type="match status" value="1"/>
</dbReference>
<proteinExistence type="predicted"/>